<organism evidence="1 2">
    <name type="scientific">Megasphaera vaginalis</name>
    <name type="common">ex Srinivasan et al. 2021</name>
    <dbReference type="NCBI Taxonomy" id="1111454"/>
    <lineage>
        <taxon>Bacteria</taxon>
        <taxon>Bacillati</taxon>
        <taxon>Bacillota</taxon>
        <taxon>Negativicutes</taxon>
        <taxon>Veillonellales</taxon>
        <taxon>Veillonellaceae</taxon>
        <taxon>Megasphaera</taxon>
    </lineage>
</organism>
<sequence length="37" mass="4352">MQNGINYLPVILERSEESGQRLEILNVFSCTRCRILR</sequence>
<proteinExistence type="predicted"/>
<name>U7UL13_9FIRM</name>
<evidence type="ECO:0000313" key="2">
    <source>
        <dbReference type="Proteomes" id="UP000017090"/>
    </source>
</evidence>
<accession>U7UL13</accession>
<reference evidence="1 2" key="1">
    <citation type="submission" date="2013-09" db="EMBL/GenBank/DDBJ databases">
        <authorList>
            <person name="Durkin A.S."/>
            <person name="Haft D.R."/>
            <person name="McCorrison J."/>
            <person name="Torralba M."/>
            <person name="Gillis M."/>
            <person name="Haft D.H."/>
            <person name="Methe B."/>
            <person name="Sutton G."/>
            <person name="Nelson K.E."/>
        </authorList>
    </citation>
    <scope>NUCLEOTIDE SEQUENCE [LARGE SCALE GENOMIC DNA]</scope>
    <source>
        <strain evidence="1 2">BV3C16-1</strain>
    </source>
</reference>
<dbReference type="Proteomes" id="UP000017090">
    <property type="component" value="Unassembled WGS sequence"/>
</dbReference>
<evidence type="ECO:0000313" key="1">
    <source>
        <dbReference type="EMBL" id="ERT60025.1"/>
    </source>
</evidence>
<dbReference type="EMBL" id="AWXA01000028">
    <property type="protein sequence ID" value="ERT60025.1"/>
    <property type="molecule type" value="Genomic_DNA"/>
</dbReference>
<dbReference type="PATRIC" id="fig|1111454.3.peg.1100"/>
<keyword evidence="2" id="KW-1185">Reference proteome</keyword>
<dbReference type="AlphaFoldDB" id="U7UL13"/>
<protein>
    <submittedName>
        <fullName evidence="1">Uncharacterized protein</fullName>
    </submittedName>
</protein>
<gene>
    <name evidence="1" type="ORF">HMPREF1250_0906</name>
</gene>
<comment type="caution">
    <text evidence="1">The sequence shown here is derived from an EMBL/GenBank/DDBJ whole genome shotgun (WGS) entry which is preliminary data.</text>
</comment>